<evidence type="ECO:0000256" key="1">
    <source>
        <dbReference type="ARBA" id="ARBA00001947"/>
    </source>
</evidence>
<dbReference type="InterPro" id="IPR050928">
    <property type="entry name" value="ATP-dep_Zn_Metalloprotease"/>
</dbReference>
<evidence type="ECO:0000313" key="14">
    <source>
        <dbReference type="Proteomes" id="UP001642484"/>
    </source>
</evidence>
<evidence type="ECO:0000256" key="3">
    <source>
        <dbReference type="ARBA" id="ARBA00010550"/>
    </source>
</evidence>
<evidence type="ECO:0000256" key="7">
    <source>
        <dbReference type="ARBA" id="ARBA00022801"/>
    </source>
</evidence>
<dbReference type="EMBL" id="CAXAMN010023851">
    <property type="protein sequence ID" value="CAK9081535.1"/>
    <property type="molecule type" value="Genomic_DNA"/>
</dbReference>
<dbReference type="Proteomes" id="UP001642484">
    <property type="component" value="Unassembled WGS sequence"/>
</dbReference>
<evidence type="ECO:0000256" key="6">
    <source>
        <dbReference type="ARBA" id="ARBA00022741"/>
    </source>
</evidence>
<dbReference type="Gene3D" id="3.40.1690.20">
    <property type="match status" value="1"/>
</dbReference>
<evidence type="ECO:0000256" key="11">
    <source>
        <dbReference type="RuleBase" id="RU003651"/>
    </source>
</evidence>
<evidence type="ECO:0000256" key="4">
    <source>
        <dbReference type="ARBA" id="ARBA00022670"/>
    </source>
</evidence>
<dbReference type="Gene3D" id="3.40.50.300">
    <property type="entry name" value="P-loop containing nucleotide triphosphate hydrolases"/>
    <property type="match status" value="1"/>
</dbReference>
<dbReference type="Gene3D" id="1.20.58.760">
    <property type="entry name" value="Peptidase M41"/>
    <property type="match status" value="1"/>
</dbReference>
<dbReference type="SUPFAM" id="SSF140990">
    <property type="entry name" value="FtsH protease domain-like"/>
    <property type="match status" value="1"/>
</dbReference>
<dbReference type="InterPro" id="IPR003960">
    <property type="entry name" value="ATPase_AAA_CS"/>
</dbReference>
<accession>A0ABP0PZT2</accession>
<organism evidence="13 14">
    <name type="scientific">Durusdinium trenchii</name>
    <dbReference type="NCBI Taxonomy" id="1381693"/>
    <lineage>
        <taxon>Eukaryota</taxon>
        <taxon>Sar</taxon>
        <taxon>Alveolata</taxon>
        <taxon>Dinophyceae</taxon>
        <taxon>Suessiales</taxon>
        <taxon>Symbiodiniaceae</taxon>
        <taxon>Durusdinium</taxon>
    </lineage>
</organism>
<dbReference type="Pfam" id="PF01434">
    <property type="entry name" value="Peptidase_M41"/>
    <property type="match status" value="1"/>
</dbReference>
<keyword evidence="8" id="KW-0862">Zinc</keyword>
<dbReference type="PANTHER" id="PTHR43655:SF2">
    <property type="entry name" value="AFG3 LIKE MATRIX AAA PEPTIDASE SUBUNIT 2, ISOFORM A"/>
    <property type="match status" value="1"/>
</dbReference>
<dbReference type="InterPro" id="IPR003959">
    <property type="entry name" value="ATPase_AAA_core"/>
</dbReference>
<comment type="similarity">
    <text evidence="3">In the N-terminal section; belongs to the AAA ATPase family.</text>
</comment>
<keyword evidence="4" id="KW-0645">Protease</keyword>
<evidence type="ECO:0000259" key="12">
    <source>
        <dbReference type="SMART" id="SM00382"/>
    </source>
</evidence>
<dbReference type="Pfam" id="PF00004">
    <property type="entry name" value="AAA"/>
    <property type="match status" value="1"/>
</dbReference>
<reference evidence="13 14" key="1">
    <citation type="submission" date="2024-02" db="EMBL/GenBank/DDBJ databases">
        <authorList>
            <person name="Chen Y."/>
            <person name="Shah S."/>
            <person name="Dougan E. K."/>
            <person name="Thang M."/>
            <person name="Chan C."/>
        </authorList>
    </citation>
    <scope>NUCLEOTIDE SEQUENCE [LARGE SCALE GENOMIC DNA]</scope>
</reference>
<keyword evidence="10" id="KW-0482">Metalloprotease</keyword>
<keyword evidence="14" id="KW-1185">Reference proteome</keyword>
<dbReference type="InterPro" id="IPR027417">
    <property type="entry name" value="P-loop_NTPase"/>
</dbReference>
<evidence type="ECO:0000256" key="10">
    <source>
        <dbReference type="ARBA" id="ARBA00023049"/>
    </source>
</evidence>
<dbReference type="Pfam" id="PF17862">
    <property type="entry name" value="AAA_lid_3"/>
    <property type="match status" value="1"/>
</dbReference>
<evidence type="ECO:0000256" key="5">
    <source>
        <dbReference type="ARBA" id="ARBA00022723"/>
    </source>
</evidence>
<keyword evidence="7" id="KW-0378">Hydrolase</keyword>
<keyword evidence="5" id="KW-0479">Metal-binding</keyword>
<dbReference type="InterPro" id="IPR037219">
    <property type="entry name" value="Peptidase_M41-like"/>
</dbReference>
<sequence>MVTINLGRAEAFEQKLENVQNELGIPPMEHIPVQYVNETDWLSELLPYIPSLLFLIPLLMVSRSIGGGLPGAGGPGGRNVFSIGKAFPSGKKDLKSTVKFADVAGLEQPKAEVMEFVDFLKTPEKYAKLGARVPKGGLFVGPPGTGKTLLAKAVAGEADCPFYSMSGSDFVEMYVGVGASRVRDLFKQARDSAPSIIFIDEIDAIGRKRGKGGFTGGNDERESTLTNQMLVEMDGFSSSTGVVVLAGTNRVDILDNALLRPGPDMAEREKIYMVHLKPLALEKPGTGFGVRVRKPLVRWFDAKDLKMEDVAKRMAALTPGFAGADIANVCNEAAIFAARRAATAVSMEDFERACERVIGGLPKNNSLMSADDKHTVAIHESGHAVAGWFLEHADPLLKVSIQPRSSGALGFAQYLPAEMSLYSKAVSLGGRAAEELFVGKISTGASDDLDKAHELGTEDGREAMVANYGMSDKIGLLNFGQNDASNQFYKPYSETTGQLIDQETREVVDQQYERVKKLLLEHEATKRSGPSMRCDPCR</sequence>
<dbReference type="CDD" id="cd19501">
    <property type="entry name" value="RecA-like_FtsH"/>
    <property type="match status" value="1"/>
</dbReference>
<evidence type="ECO:0000256" key="9">
    <source>
        <dbReference type="ARBA" id="ARBA00022840"/>
    </source>
</evidence>
<evidence type="ECO:0000313" key="13">
    <source>
        <dbReference type="EMBL" id="CAK9081535.1"/>
    </source>
</evidence>
<comment type="similarity">
    <text evidence="11">Belongs to the AAA ATPase family.</text>
</comment>
<evidence type="ECO:0000256" key="2">
    <source>
        <dbReference type="ARBA" id="ARBA00010044"/>
    </source>
</evidence>
<dbReference type="SMART" id="SM00382">
    <property type="entry name" value="AAA"/>
    <property type="match status" value="1"/>
</dbReference>
<proteinExistence type="inferred from homology"/>
<dbReference type="InterPro" id="IPR003593">
    <property type="entry name" value="AAA+_ATPase"/>
</dbReference>
<comment type="cofactor">
    <cofactor evidence="1">
        <name>Zn(2+)</name>
        <dbReference type="ChEBI" id="CHEBI:29105"/>
    </cofactor>
</comment>
<feature type="domain" description="AAA+ ATPase" evidence="12">
    <location>
        <begin position="133"/>
        <end position="277"/>
    </location>
</feature>
<keyword evidence="9 11" id="KW-0067">ATP-binding</keyword>
<keyword evidence="6 11" id="KW-0547">Nucleotide-binding</keyword>
<comment type="caution">
    <text evidence="13">The sequence shown here is derived from an EMBL/GenBank/DDBJ whole genome shotgun (WGS) entry which is preliminary data.</text>
</comment>
<evidence type="ECO:0000256" key="8">
    <source>
        <dbReference type="ARBA" id="ARBA00022833"/>
    </source>
</evidence>
<dbReference type="Gene3D" id="1.10.8.60">
    <property type="match status" value="1"/>
</dbReference>
<dbReference type="SUPFAM" id="SSF52540">
    <property type="entry name" value="P-loop containing nucleoside triphosphate hydrolases"/>
    <property type="match status" value="1"/>
</dbReference>
<name>A0ABP0PZT2_9DINO</name>
<dbReference type="InterPro" id="IPR000642">
    <property type="entry name" value="Peptidase_M41"/>
</dbReference>
<dbReference type="PROSITE" id="PS00674">
    <property type="entry name" value="AAA"/>
    <property type="match status" value="1"/>
</dbReference>
<dbReference type="PANTHER" id="PTHR43655">
    <property type="entry name" value="ATP-DEPENDENT PROTEASE"/>
    <property type="match status" value="1"/>
</dbReference>
<dbReference type="InterPro" id="IPR041569">
    <property type="entry name" value="AAA_lid_3"/>
</dbReference>
<comment type="similarity">
    <text evidence="2">In the C-terminal section; belongs to the peptidase M41 family.</text>
</comment>
<gene>
    <name evidence="13" type="ORF">CCMP2556_LOCUS39889</name>
</gene>
<protein>
    <recommendedName>
        <fullName evidence="12">AAA+ ATPase domain-containing protein</fullName>
    </recommendedName>
</protein>